<feature type="region of interest" description="Disordered" evidence="7">
    <location>
        <begin position="1334"/>
        <end position="1367"/>
    </location>
</feature>
<feature type="region of interest" description="Disordered" evidence="7">
    <location>
        <begin position="911"/>
        <end position="934"/>
    </location>
</feature>
<feature type="region of interest" description="Disordered" evidence="7">
    <location>
        <begin position="1974"/>
        <end position="1999"/>
    </location>
</feature>
<feature type="compositionally biased region" description="Low complexity" evidence="7">
    <location>
        <begin position="1407"/>
        <end position="1418"/>
    </location>
</feature>
<dbReference type="Proteomes" id="UP000317494">
    <property type="component" value="Unassembled WGS sequence"/>
</dbReference>
<feature type="region of interest" description="Disordered" evidence="7">
    <location>
        <begin position="1038"/>
        <end position="1145"/>
    </location>
</feature>
<feature type="compositionally biased region" description="Polar residues" evidence="7">
    <location>
        <begin position="779"/>
        <end position="794"/>
    </location>
</feature>
<dbReference type="PANTHER" id="PTHR11584:SF369">
    <property type="entry name" value="MITOGEN-ACTIVATED PROTEIN KINASE KINASE KINASE 19-RELATED"/>
    <property type="match status" value="1"/>
</dbReference>
<evidence type="ECO:0000256" key="7">
    <source>
        <dbReference type="SAM" id="MobiDB-lite"/>
    </source>
</evidence>
<feature type="compositionally biased region" description="Low complexity" evidence="7">
    <location>
        <begin position="476"/>
        <end position="488"/>
    </location>
</feature>
<feature type="region of interest" description="Disordered" evidence="7">
    <location>
        <begin position="183"/>
        <end position="203"/>
    </location>
</feature>
<feature type="compositionally biased region" description="Polar residues" evidence="7">
    <location>
        <begin position="1495"/>
        <end position="1509"/>
    </location>
</feature>
<feature type="compositionally biased region" description="Polar residues" evidence="7">
    <location>
        <begin position="238"/>
        <end position="255"/>
    </location>
</feature>
<dbReference type="STRING" id="286115.A0A507CI16"/>
<dbReference type="VEuPathDB" id="FungiDB:SeMB42_g06873"/>
<feature type="region of interest" description="Disordered" evidence="7">
    <location>
        <begin position="775"/>
        <end position="794"/>
    </location>
</feature>
<sequence>MAADSPKRGRRSPFLPVTAAPPSSSASSTAVFAGSPKIRSTSIMPEHYTFTATAQQQGALHGTHRHGAMTHDYHDLNPSTTDTARRPPTFLTTTPDHAMYPLNLLSADPPTTVTDPRSSAPHLGLAITASIPLPTTPSRKSSTNGPASKSSASPLSKSAFKPDPEPEPEPARTSIVDLFRWKASPTSEPHSTRQSRPASRRASVIFQQQSKPSLFSVPSSLSLKTAALTNATSVDSLAQQNNPAKQRLASRTLTPPKSKPNPNLHLPFPHKTPLKKTSSSILLTNVNHAKDLDYREKPTLDCTAAPISSSSTKGPSVPFKALIGTWFSTSSPHLTSPTKHDVTVSKDAPYSTEYAKLPPSDYRRLADGTKSPLPTLSPGISQTGPERATIRPRPLLALEQVSSSLRNMLSIPTDMKRSHASKASSPSKRAEDSYSPISPLSPYSTHSRPSTVSSYSNNLSLYSIRNSTTVDTNLQAPSTPSSPASNSTEQTRPDHTERLCTNADTATSPQTPAMTPRTYHSAVSSIPSTKRNTLDMSPGAREDFRQWCDSKDTKPGLASDDTEPIKLRTSWLARMSAGWRRSATSMVEIPNLVNAELDANPDSVAVMVCNPKNVCHIVNLGLSDNAHLIRAKIFKAFEKSIPAHDRGSYYFAPNSSDLWRSQLSLEPPSLDDEALVNYIKEASTLQNPFPSLALVQAPISPLIQANKSPTNLKLTQGLIGRARSRMYDFFIGARPPMELLADQLLEYFPNIENALNDEGASADLSSIDIASNDRDALSEPQTSTKSNYPHSLLSHSSATPLTPLEMASTSPAHSVASFSSSIDTFGPIITKAASNCRSNISVRSQNSYGTEAAIRAHPSLTPMDALSRSGVEVDALSYIRDLVRQSTELQSIHRAATRRMSHAMFLSRRNSQMPGSSAFSTTGSIQSTSADNSNNDVSFPRAAPAVPMSDAVDALPPYHPIHIPHTYTIQYIPHMAADSPKRGRRSPFLPVTAAPPSSSASSTAVFAGSPKIRSTSIMPEHYTFTATAQQQGALHGTHRHGAMTHDYHDLNPSTTDTARRPPTFLTTTPDHAMYPLNLLSADPPTTVTDPRSSAPHLGLAITASIPLPTTPSRKSSTNGPASKSSASPLSKSAFKPDPEPEPEPARTSIVDLFRWKASPTSEPHSTRQSRPASRRASVIFQQQSKPSLFSVPSSLSLKTAALTNATSVDSLAQQNNPAKQRLASRTLTPPKSKPNPNLHLPFPHKTPLKKTSSSILLTNVNHAKDLDYREKPTLDCTAAPISSSSTKGPSVPFKALIGTWFSTSSPHLTSPTKHDVTVSKDAPYSTEYAKLPPSDYRRLADGTKSPLPTLSPGISQTGPERATIRPRPLLALEQVSSSLRNMLSIPTDMKRSHASKASSPSKRAEDSYSPISPLSPYSTHSRPSTVSSYSNNLSLYSIRNSTTVDTNLQAPSTPSSPASNSTEQTRPDHTERLCTNADTATSPQTPAMTPRTYHSAVSSIPSTKRNTLDMSPGAREDFRQWCDSKDTKPGLASDDTEPIKLRTSWLARMSAGWRRSATSMVEIPNLVNAELDANPDSVAVMVCNPKNVCHIVNLGLSDNAHLIRAKIFKAFEKSIPAHDRGSYYFAPNSSDLWRSQLSLEPPSLDDEALVNYIKEASTLQNPFPSLALVQAPISPLIQANKSPTNLKLTQGLIGRARSRMYDFFIGARPPMELLADQLLEYFPNIENALNDEGASADLSSIDIASNDRDALSEPQTSTKSNYPHSLLSHSSATPLTPLEMASTSPAHSVASFSSSIDTFGPIITKAASNCRSNISVRSQNSYGTEAAIRAHPSLTPMDALSRSGVEVDALSYIRDLVRQSTELQSIHRAATRRMSHAMFLSRRNSQMPGSSAFSTTGSIQSTSADNSNNDVSFPRAAPAVPMSDAVDAVRAALYAQSAPGGFSILSRTPSLPYRTGAGPSPRVDIREYLKNEPLSLQPGTISNGDSSSSSLESSSNKGQYSRSHADLHLLLNAEPAVPETENNALVPPFLVSGSGSEISLLSDITVPPATVLEITLSTIPVEGMSEESGITNSDGRAPFKWVKGKLIGEGSYGRVYHGLKLPLPNANSASTATEFIAIKQVDLSLPKGREAHSNKAAFRKKMVEALQRELEFLQILDHTNIVRCFGHEFGETAMNVFLEYVDGGTISSMTTRFGMLPVEMIQSFTCQILLGLEYMHGLDIIHRDIKGANILVDGQGVVKISDFGISKRTGMSNAYRRASSMSVKGSTFWMAPEMVRSQKCSAKIDIWSTGCVVVEMISGHRPWKEYEENAAFWQIGQYKSPPSPDLVRNDVSEFLTSTFEINPEERPTASELLRHAFVDIDPFDIDFEALCHQAEQRRLEEGSGSELGSLASVDSPQCR</sequence>
<feature type="compositionally biased region" description="Polar residues" evidence="7">
    <location>
        <begin position="372"/>
        <end position="384"/>
    </location>
</feature>
<feature type="region of interest" description="Disordered" evidence="7">
    <location>
        <begin position="1384"/>
        <end position="1428"/>
    </location>
</feature>
<evidence type="ECO:0000313" key="9">
    <source>
        <dbReference type="EMBL" id="TPX37796.1"/>
    </source>
</evidence>
<feature type="compositionally biased region" description="Low complexity" evidence="7">
    <location>
        <begin position="146"/>
        <end position="161"/>
    </location>
</feature>
<dbReference type="InterPro" id="IPR008271">
    <property type="entry name" value="Ser/Thr_kinase_AS"/>
</dbReference>
<feature type="binding site" evidence="6">
    <location>
        <position position="2119"/>
    </location>
    <ligand>
        <name>ATP</name>
        <dbReference type="ChEBI" id="CHEBI:30616"/>
    </ligand>
</feature>
<keyword evidence="10" id="KW-1185">Reference proteome</keyword>
<dbReference type="PANTHER" id="PTHR11584">
    <property type="entry name" value="SERINE/THREONINE PROTEIN KINASE"/>
    <property type="match status" value="1"/>
</dbReference>
<organism evidence="9 10">
    <name type="scientific">Synchytrium endobioticum</name>
    <dbReference type="NCBI Taxonomy" id="286115"/>
    <lineage>
        <taxon>Eukaryota</taxon>
        <taxon>Fungi</taxon>
        <taxon>Fungi incertae sedis</taxon>
        <taxon>Chytridiomycota</taxon>
        <taxon>Chytridiomycota incertae sedis</taxon>
        <taxon>Chytridiomycetes</taxon>
        <taxon>Synchytriales</taxon>
        <taxon>Synchytriaceae</taxon>
        <taxon>Synchytrium</taxon>
    </lineage>
</organism>
<feature type="compositionally biased region" description="Polar residues" evidence="7">
    <location>
        <begin position="136"/>
        <end position="145"/>
    </location>
</feature>
<keyword evidence="1" id="KW-0723">Serine/threonine-protein kinase</keyword>
<dbReference type="GO" id="GO:0005524">
    <property type="term" value="F:ATP binding"/>
    <property type="evidence" value="ECO:0007669"/>
    <property type="project" value="UniProtKB-UniRule"/>
</dbReference>
<feature type="region of interest" description="Disordered" evidence="7">
    <location>
        <begin position="1885"/>
        <end position="1908"/>
    </location>
</feature>
<feature type="region of interest" description="Disordered" evidence="7">
    <location>
        <begin position="1"/>
        <end position="32"/>
    </location>
</feature>
<evidence type="ECO:0000256" key="5">
    <source>
        <dbReference type="ARBA" id="ARBA00022840"/>
    </source>
</evidence>
<dbReference type="GO" id="GO:0004674">
    <property type="term" value="F:protein serine/threonine kinase activity"/>
    <property type="evidence" value="ECO:0007669"/>
    <property type="project" value="UniProtKB-KW"/>
</dbReference>
<dbReference type="PROSITE" id="PS00108">
    <property type="entry name" value="PROTEIN_KINASE_ST"/>
    <property type="match status" value="1"/>
</dbReference>
<feature type="compositionally biased region" description="Low complexity" evidence="7">
    <location>
        <begin position="1986"/>
        <end position="1995"/>
    </location>
</feature>
<evidence type="ECO:0000256" key="4">
    <source>
        <dbReference type="ARBA" id="ARBA00022777"/>
    </source>
</evidence>
<evidence type="ECO:0000259" key="8">
    <source>
        <dbReference type="PROSITE" id="PS50011"/>
    </source>
</evidence>
<feature type="compositionally biased region" description="Low complexity" evidence="7">
    <location>
        <begin position="1450"/>
        <end position="1462"/>
    </location>
</feature>
<feature type="compositionally biased region" description="Polar residues" evidence="7">
    <location>
        <begin position="1753"/>
        <end position="1768"/>
    </location>
</feature>
<feature type="region of interest" description="Disordered" evidence="7">
    <location>
        <begin position="471"/>
        <end position="541"/>
    </location>
</feature>
<dbReference type="SMART" id="SM00220">
    <property type="entry name" value="S_TKc"/>
    <property type="match status" value="1"/>
</dbReference>
<dbReference type="Pfam" id="PF00069">
    <property type="entry name" value="Pkinase"/>
    <property type="match status" value="1"/>
</dbReference>
<dbReference type="InterPro" id="IPR017441">
    <property type="entry name" value="Protein_kinase_ATP_BS"/>
</dbReference>
<dbReference type="PROSITE" id="PS00107">
    <property type="entry name" value="PROTEIN_KINASE_ATP"/>
    <property type="match status" value="1"/>
</dbReference>
<evidence type="ECO:0000313" key="10">
    <source>
        <dbReference type="Proteomes" id="UP000317494"/>
    </source>
</evidence>
<evidence type="ECO:0000256" key="1">
    <source>
        <dbReference type="ARBA" id="ARBA00022527"/>
    </source>
</evidence>
<feature type="compositionally biased region" description="Polar residues" evidence="7">
    <location>
        <begin position="1212"/>
        <end position="1229"/>
    </location>
</feature>
<dbReference type="EMBL" id="QEAN01000419">
    <property type="protein sequence ID" value="TPX37796.1"/>
    <property type="molecule type" value="Genomic_DNA"/>
</dbReference>
<keyword evidence="4" id="KW-0418">Kinase</keyword>
<reference evidence="9 10" key="1">
    <citation type="journal article" date="2019" name="Sci. Rep.">
        <title>Comparative genomics of chytrid fungi reveal insights into the obligate biotrophic and pathogenic lifestyle of Synchytrium endobioticum.</title>
        <authorList>
            <person name="van de Vossenberg B.T.L.H."/>
            <person name="Warris S."/>
            <person name="Nguyen H.D.T."/>
            <person name="van Gent-Pelzer M.P.E."/>
            <person name="Joly D.L."/>
            <person name="van de Geest H.C."/>
            <person name="Bonants P.J.M."/>
            <person name="Smith D.S."/>
            <person name="Levesque C.A."/>
            <person name="van der Lee T.A.J."/>
        </authorList>
    </citation>
    <scope>NUCLEOTIDE SEQUENCE [LARGE SCALE GENOMIC DNA]</scope>
    <source>
        <strain evidence="9 10">MB42</strain>
    </source>
</reference>
<evidence type="ECO:0000256" key="3">
    <source>
        <dbReference type="ARBA" id="ARBA00022741"/>
    </source>
</evidence>
<evidence type="ECO:0000256" key="2">
    <source>
        <dbReference type="ARBA" id="ARBA00022679"/>
    </source>
</evidence>
<feature type="region of interest" description="Disordered" evidence="7">
    <location>
        <begin position="978"/>
        <end position="1005"/>
    </location>
</feature>
<feature type="compositionally biased region" description="Low complexity" evidence="7">
    <location>
        <begin position="18"/>
        <end position="30"/>
    </location>
</feature>
<accession>A0A507CI16</accession>
<dbReference type="Gene3D" id="1.10.510.10">
    <property type="entry name" value="Transferase(Phosphotransferase) domain 1"/>
    <property type="match status" value="1"/>
</dbReference>
<evidence type="ECO:0000256" key="6">
    <source>
        <dbReference type="PROSITE-ProRule" id="PRU10141"/>
    </source>
</evidence>
<protein>
    <recommendedName>
        <fullName evidence="8">Protein kinase domain-containing protein</fullName>
    </recommendedName>
</protein>
<keyword evidence="5 6" id="KW-0067">ATP-binding</keyword>
<keyword evidence="3 6" id="KW-0547">Nucleotide-binding</keyword>
<feature type="compositionally biased region" description="Polar residues" evidence="7">
    <location>
        <begin position="1158"/>
        <end position="1171"/>
    </location>
</feature>
<feature type="compositionally biased region" description="Polar residues" evidence="7">
    <location>
        <begin position="184"/>
        <end position="197"/>
    </location>
</feature>
<comment type="caution">
    <text evidence="9">The sequence shown here is derived from an EMBL/GenBank/DDBJ whole genome shotgun (WGS) entry which is preliminary data.</text>
</comment>
<name>A0A507CI16_9FUNG</name>
<dbReference type="CDD" id="cd06606">
    <property type="entry name" value="STKc_MAPKKK"/>
    <property type="match status" value="1"/>
</dbReference>
<feature type="compositionally biased region" description="Polar residues" evidence="7">
    <location>
        <begin position="1110"/>
        <end position="1119"/>
    </location>
</feature>
<feature type="compositionally biased region" description="Polar residues" evidence="7">
    <location>
        <begin position="1476"/>
        <end position="1487"/>
    </location>
</feature>
<feature type="region of interest" description="Disordered" evidence="7">
    <location>
        <begin position="410"/>
        <end position="454"/>
    </location>
</feature>
<dbReference type="SUPFAM" id="SSF56112">
    <property type="entry name" value="Protein kinase-like (PK-like)"/>
    <property type="match status" value="1"/>
</dbReference>
<feature type="domain" description="Protein kinase" evidence="8">
    <location>
        <begin position="2081"/>
        <end position="2358"/>
    </location>
</feature>
<gene>
    <name evidence="9" type="ORF">SeMB42_g06873</name>
</gene>
<feature type="region of interest" description="Disordered" evidence="7">
    <location>
        <begin position="238"/>
        <end position="275"/>
    </location>
</feature>
<feature type="compositionally biased region" description="Low complexity" evidence="7">
    <location>
        <begin position="1120"/>
        <end position="1135"/>
    </location>
</feature>
<feature type="compositionally biased region" description="Polar residues" evidence="7">
    <location>
        <begin position="521"/>
        <end position="535"/>
    </location>
</feature>
<feature type="region of interest" description="Disordered" evidence="7">
    <location>
        <begin position="1445"/>
        <end position="1515"/>
    </location>
</feature>
<feature type="region of interest" description="Disordered" evidence="7">
    <location>
        <begin position="1749"/>
        <end position="1768"/>
    </location>
</feature>
<feature type="compositionally biased region" description="Low complexity" evidence="7">
    <location>
        <begin position="992"/>
        <end position="1004"/>
    </location>
</feature>
<proteinExistence type="predicted"/>
<keyword evidence="2" id="KW-0808">Transferase</keyword>
<feature type="compositionally biased region" description="Polar residues" evidence="7">
    <location>
        <begin position="502"/>
        <end position="513"/>
    </location>
</feature>
<feature type="compositionally biased region" description="Polar residues" evidence="7">
    <location>
        <begin position="1346"/>
        <end position="1358"/>
    </location>
</feature>
<feature type="compositionally biased region" description="Low complexity" evidence="7">
    <location>
        <begin position="433"/>
        <end position="444"/>
    </location>
</feature>
<feature type="region of interest" description="Disordered" evidence="7">
    <location>
        <begin position="100"/>
        <end position="171"/>
    </location>
</feature>
<feature type="region of interest" description="Disordered" evidence="7">
    <location>
        <begin position="1212"/>
        <end position="1249"/>
    </location>
</feature>
<feature type="region of interest" description="Disordered" evidence="7">
    <location>
        <begin position="360"/>
        <end position="393"/>
    </location>
</feature>
<feature type="region of interest" description="Disordered" evidence="7">
    <location>
        <begin position="1157"/>
        <end position="1177"/>
    </location>
</feature>
<dbReference type="PROSITE" id="PS50011">
    <property type="entry name" value="PROTEIN_KINASE_DOM"/>
    <property type="match status" value="1"/>
</dbReference>
<dbReference type="InterPro" id="IPR011009">
    <property type="entry name" value="Kinase-like_dom_sf"/>
</dbReference>
<dbReference type="InterPro" id="IPR000719">
    <property type="entry name" value="Prot_kinase_dom"/>
</dbReference>